<organism evidence="2 3">
    <name type="scientific">Paludibacterium denitrificans</name>
    <dbReference type="NCBI Taxonomy" id="2675226"/>
    <lineage>
        <taxon>Bacteria</taxon>
        <taxon>Pseudomonadati</taxon>
        <taxon>Pseudomonadota</taxon>
        <taxon>Betaproteobacteria</taxon>
        <taxon>Neisseriales</taxon>
        <taxon>Chromobacteriaceae</taxon>
        <taxon>Paludibacterium</taxon>
    </lineage>
</organism>
<gene>
    <name evidence="2" type="ORF">GKE73_07400</name>
</gene>
<comment type="caution">
    <text evidence="2">The sequence shown here is derived from an EMBL/GenBank/DDBJ whole genome shotgun (WGS) entry which is preliminary data.</text>
</comment>
<feature type="compositionally biased region" description="Polar residues" evidence="1">
    <location>
        <begin position="97"/>
        <end position="106"/>
    </location>
</feature>
<evidence type="ECO:0000313" key="2">
    <source>
        <dbReference type="EMBL" id="MTD33066.1"/>
    </source>
</evidence>
<accession>A0A844G9G7</accession>
<reference evidence="2 3" key="1">
    <citation type="submission" date="2019-11" db="EMBL/GenBank/DDBJ databases">
        <title>Draft genome sequence of Paludibacterium sp. dN18-1.</title>
        <authorList>
            <person name="Im W.-T."/>
        </authorList>
    </citation>
    <scope>NUCLEOTIDE SEQUENCE [LARGE SCALE GENOMIC DNA]</scope>
    <source>
        <strain evidence="3">dN 18-1</strain>
    </source>
</reference>
<dbReference type="EMBL" id="WLYX01000001">
    <property type="protein sequence ID" value="MTD33066.1"/>
    <property type="molecule type" value="Genomic_DNA"/>
</dbReference>
<name>A0A844G9G7_9NEIS</name>
<protein>
    <submittedName>
        <fullName evidence="2">Uncharacterized protein</fullName>
    </submittedName>
</protein>
<dbReference type="Proteomes" id="UP000446658">
    <property type="component" value="Unassembled WGS sequence"/>
</dbReference>
<feature type="compositionally biased region" description="Basic and acidic residues" evidence="1">
    <location>
        <begin position="83"/>
        <end position="96"/>
    </location>
</feature>
<evidence type="ECO:0000256" key="1">
    <source>
        <dbReference type="SAM" id="MobiDB-lite"/>
    </source>
</evidence>
<proteinExistence type="predicted"/>
<evidence type="ECO:0000313" key="3">
    <source>
        <dbReference type="Proteomes" id="UP000446658"/>
    </source>
</evidence>
<feature type="region of interest" description="Disordered" evidence="1">
    <location>
        <begin position="83"/>
        <end position="106"/>
    </location>
</feature>
<sequence>MTTQGEIEGKTGRRINRRIILDKSKLLSWQPLSSIDEADAENLKNAYITPHVATWLDYAQVVSDPKSPPRNKNIESVINERCGEFIAPEKSDKSETKASQSKNSEK</sequence>
<dbReference type="RefSeq" id="WP_230369786.1">
    <property type="nucleotide sequence ID" value="NZ_WLYX01000001.1"/>
</dbReference>
<keyword evidence="3" id="KW-1185">Reference proteome</keyword>
<dbReference type="AlphaFoldDB" id="A0A844G9G7"/>